<keyword evidence="9" id="KW-1185">Reference proteome</keyword>
<accession>A0A066TZB1</accession>
<dbReference type="InterPro" id="IPR002828">
    <property type="entry name" value="SurE-like_Pase/nucleotidase"/>
</dbReference>
<evidence type="ECO:0000259" key="7">
    <source>
        <dbReference type="Pfam" id="PF01975"/>
    </source>
</evidence>
<dbReference type="STRING" id="287986.DV20_36690"/>
<protein>
    <recommendedName>
        <fullName evidence="3">5'-nucleotidase</fullName>
        <ecNumber evidence="3">3.1.3.5</ecNumber>
    </recommendedName>
</protein>
<dbReference type="OrthoDB" id="9780815at2"/>
<dbReference type="Gene3D" id="3.40.1210.10">
    <property type="entry name" value="Survival protein SurE-like phosphatase/nucleotidase"/>
    <property type="match status" value="1"/>
</dbReference>
<keyword evidence="5" id="KW-0378">Hydrolase</keyword>
<dbReference type="AlphaFoldDB" id="A0A066TZB1"/>
<dbReference type="EMBL" id="JMQI01000074">
    <property type="protein sequence ID" value="KDN17174.1"/>
    <property type="molecule type" value="Genomic_DNA"/>
</dbReference>
<name>A0A066TZB1_9PSEU</name>
<evidence type="ECO:0000256" key="2">
    <source>
        <dbReference type="ARBA" id="ARBA00011062"/>
    </source>
</evidence>
<evidence type="ECO:0000256" key="3">
    <source>
        <dbReference type="ARBA" id="ARBA00012643"/>
    </source>
</evidence>
<keyword evidence="4" id="KW-0479">Metal-binding</keyword>
<dbReference type="PANTHER" id="PTHR30457">
    <property type="entry name" value="5'-NUCLEOTIDASE SURE"/>
    <property type="match status" value="1"/>
</dbReference>
<reference evidence="8 9" key="1">
    <citation type="submission" date="2014-05" db="EMBL/GenBank/DDBJ databases">
        <title>Draft genome sequence of Amycolatopsis rifamycinica DSM 46095.</title>
        <authorList>
            <person name="Lal R."/>
            <person name="Saxena A."/>
            <person name="Kumari R."/>
            <person name="Mukherjee U."/>
            <person name="Singh P."/>
            <person name="Sangwan N."/>
            <person name="Mahato N.K."/>
        </authorList>
    </citation>
    <scope>NUCLEOTIDE SEQUENCE [LARGE SCALE GENOMIC DNA]</scope>
    <source>
        <strain evidence="8 9">DSM 46095</strain>
    </source>
</reference>
<evidence type="ECO:0000313" key="8">
    <source>
        <dbReference type="EMBL" id="KDN17174.1"/>
    </source>
</evidence>
<organism evidence="8 9">
    <name type="scientific">Amycolatopsis rifamycinica</name>
    <dbReference type="NCBI Taxonomy" id="287986"/>
    <lineage>
        <taxon>Bacteria</taxon>
        <taxon>Bacillati</taxon>
        <taxon>Actinomycetota</taxon>
        <taxon>Actinomycetes</taxon>
        <taxon>Pseudonocardiales</taxon>
        <taxon>Pseudonocardiaceae</taxon>
        <taxon>Amycolatopsis</taxon>
    </lineage>
</organism>
<proteinExistence type="inferred from homology"/>
<sequence length="325" mass="32786">MRFKAVRVAVAAAVALSLAAPAQASPRPDHPVSLGGKKVLLVNDDSVQAAKPDGSDGRGIYVLRRALCRAGADVAIVGPWASQGAKSRSTAGSPAASVAPPLAVPAEFAADCADAPGHGLVLGACQGGTPCGPGSPSITPADVAELALTGVLPQRLGWTTGPDLVVSGVNAGPNTDVSINLSGTVGAATAAVERGIPTVAVSAGTRVAPPPSTETYTAAADAVVRLLSSPRVWTFARDMVLVNVNQPDVTPGSGPSPVRWTKVGRVAQGWVTYVPSGDVTYQLSYNPVTPAPEFEADSDTKALFDGYLSVSAVAVNRGYPASPPR</sequence>
<dbReference type="InterPro" id="IPR036523">
    <property type="entry name" value="SurE-like_sf"/>
</dbReference>
<comment type="catalytic activity">
    <reaction evidence="1">
        <text>a ribonucleoside 5'-phosphate + H2O = a ribonucleoside + phosphate</text>
        <dbReference type="Rhea" id="RHEA:12484"/>
        <dbReference type="ChEBI" id="CHEBI:15377"/>
        <dbReference type="ChEBI" id="CHEBI:18254"/>
        <dbReference type="ChEBI" id="CHEBI:43474"/>
        <dbReference type="ChEBI" id="CHEBI:58043"/>
        <dbReference type="EC" id="3.1.3.5"/>
    </reaction>
</comment>
<evidence type="ECO:0000256" key="4">
    <source>
        <dbReference type="ARBA" id="ARBA00022723"/>
    </source>
</evidence>
<feature type="domain" description="Survival protein SurE-like phosphatase/nucleotidase" evidence="7">
    <location>
        <begin position="39"/>
        <end position="265"/>
    </location>
</feature>
<gene>
    <name evidence="8" type="ORF">DV20_36690</name>
</gene>
<evidence type="ECO:0000256" key="6">
    <source>
        <dbReference type="SAM" id="SignalP"/>
    </source>
</evidence>
<dbReference type="GO" id="GO:0046872">
    <property type="term" value="F:metal ion binding"/>
    <property type="evidence" value="ECO:0007669"/>
    <property type="project" value="UniProtKB-KW"/>
</dbReference>
<dbReference type="Proteomes" id="UP000027345">
    <property type="component" value="Unassembled WGS sequence"/>
</dbReference>
<dbReference type="InterPro" id="IPR030048">
    <property type="entry name" value="SurE"/>
</dbReference>
<dbReference type="eggNOG" id="COG0496">
    <property type="taxonomic scope" value="Bacteria"/>
</dbReference>
<evidence type="ECO:0000256" key="1">
    <source>
        <dbReference type="ARBA" id="ARBA00000815"/>
    </source>
</evidence>
<feature type="signal peptide" evidence="6">
    <location>
        <begin position="1"/>
        <end position="24"/>
    </location>
</feature>
<feature type="chain" id="PRO_5001626745" description="5'-nucleotidase" evidence="6">
    <location>
        <begin position="25"/>
        <end position="325"/>
    </location>
</feature>
<comment type="caution">
    <text evidence="8">The sequence shown here is derived from an EMBL/GenBank/DDBJ whole genome shotgun (WGS) entry which is preliminary data.</text>
</comment>
<dbReference type="RefSeq" id="WP_043787834.1">
    <property type="nucleotide sequence ID" value="NZ_JMQI01000074.1"/>
</dbReference>
<comment type="similarity">
    <text evidence="2">Belongs to the SurE nucleotidase family.</text>
</comment>
<dbReference type="SUPFAM" id="SSF64167">
    <property type="entry name" value="SurE-like"/>
    <property type="match status" value="1"/>
</dbReference>
<keyword evidence="6" id="KW-0732">Signal</keyword>
<dbReference type="PANTHER" id="PTHR30457:SF0">
    <property type="entry name" value="PHOSPHATASE, PUTATIVE (AFU_ORTHOLOGUE AFUA_4G01070)-RELATED"/>
    <property type="match status" value="1"/>
</dbReference>
<dbReference type="EC" id="3.1.3.5" evidence="3"/>
<dbReference type="Pfam" id="PF01975">
    <property type="entry name" value="SurE"/>
    <property type="match status" value="1"/>
</dbReference>
<dbReference type="GO" id="GO:0008253">
    <property type="term" value="F:5'-nucleotidase activity"/>
    <property type="evidence" value="ECO:0007669"/>
    <property type="project" value="UniProtKB-EC"/>
</dbReference>
<evidence type="ECO:0000256" key="5">
    <source>
        <dbReference type="ARBA" id="ARBA00022801"/>
    </source>
</evidence>
<evidence type="ECO:0000313" key="9">
    <source>
        <dbReference type="Proteomes" id="UP000027345"/>
    </source>
</evidence>